<gene>
    <name evidence="1" type="ORF">THAOC_20668</name>
</gene>
<dbReference type="AlphaFoldDB" id="K0SL28"/>
<protein>
    <submittedName>
        <fullName evidence="1">Uncharacterized protein</fullName>
    </submittedName>
</protein>
<name>K0SL28_THAOC</name>
<reference evidence="1 2" key="1">
    <citation type="journal article" date="2012" name="Genome Biol.">
        <title>Genome and low-iron response of an oceanic diatom adapted to chronic iron limitation.</title>
        <authorList>
            <person name="Lommer M."/>
            <person name="Specht M."/>
            <person name="Roy A.S."/>
            <person name="Kraemer L."/>
            <person name="Andreson R."/>
            <person name="Gutowska M.A."/>
            <person name="Wolf J."/>
            <person name="Bergner S.V."/>
            <person name="Schilhabel M.B."/>
            <person name="Klostermeier U.C."/>
            <person name="Beiko R.G."/>
            <person name="Rosenstiel P."/>
            <person name="Hippler M."/>
            <person name="Laroche J."/>
        </authorList>
    </citation>
    <scope>NUCLEOTIDE SEQUENCE [LARGE SCALE GENOMIC DNA]</scope>
    <source>
        <strain evidence="1 2">CCMP1005</strain>
    </source>
</reference>
<dbReference type="Proteomes" id="UP000266841">
    <property type="component" value="Unassembled WGS sequence"/>
</dbReference>
<accession>K0SL28</accession>
<keyword evidence="2" id="KW-1185">Reference proteome</keyword>
<comment type="caution">
    <text evidence="1">The sequence shown here is derived from an EMBL/GenBank/DDBJ whole genome shotgun (WGS) entry which is preliminary data.</text>
</comment>
<dbReference type="EMBL" id="AGNL01023500">
    <property type="protein sequence ID" value="EJK59147.1"/>
    <property type="molecule type" value="Genomic_DNA"/>
</dbReference>
<evidence type="ECO:0000313" key="1">
    <source>
        <dbReference type="EMBL" id="EJK59147.1"/>
    </source>
</evidence>
<sequence length="335" mass="36787">MALSTPGDHGNNQQCAERSRYRVVRYNRAMSRAGTPPTACPSKWILYSSASFVRSIGLNQILIQLSFFSVSVRSQSPDDLDRATPLQFVPFEFVVEVLNSSRLAFIRGLGLGSFLFMLARIWLPAPRPLRAPIRRLSGGQLIFPSKIRRPATLLFIEYLLRYKNTRDASAASFRSTRERDQFDSALLSPASYSYAVSSTAVRALSSFLRDRRSLLDGMRGWGGILCCRRACDASAWCQRVSACSLASLVALLRPCRVVWKASRASDHRIQRAEALPSPILDVSADGDIACPVTGAWRVVALCAAAAARLPAALGAAMMRLPAAALARSPFLRYPS</sequence>
<proteinExistence type="predicted"/>
<evidence type="ECO:0000313" key="2">
    <source>
        <dbReference type="Proteomes" id="UP000266841"/>
    </source>
</evidence>
<organism evidence="1 2">
    <name type="scientific">Thalassiosira oceanica</name>
    <name type="common">Marine diatom</name>
    <dbReference type="NCBI Taxonomy" id="159749"/>
    <lineage>
        <taxon>Eukaryota</taxon>
        <taxon>Sar</taxon>
        <taxon>Stramenopiles</taxon>
        <taxon>Ochrophyta</taxon>
        <taxon>Bacillariophyta</taxon>
        <taxon>Coscinodiscophyceae</taxon>
        <taxon>Thalassiosirophycidae</taxon>
        <taxon>Thalassiosirales</taxon>
        <taxon>Thalassiosiraceae</taxon>
        <taxon>Thalassiosira</taxon>
    </lineage>
</organism>